<dbReference type="Gene3D" id="3.40.50.300">
    <property type="entry name" value="P-loop containing nucleotide triphosphate hydrolases"/>
    <property type="match status" value="2"/>
</dbReference>
<dbReference type="EMBL" id="ML119195">
    <property type="protein sequence ID" value="RPB07111.1"/>
    <property type="molecule type" value="Genomic_DNA"/>
</dbReference>
<dbReference type="Pfam" id="PF00580">
    <property type="entry name" value="UvrD-helicase"/>
    <property type="match status" value="1"/>
</dbReference>
<evidence type="ECO:0000256" key="4">
    <source>
        <dbReference type="ARBA" id="ARBA00022840"/>
    </source>
</evidence>
<evidence type="ECO:0000256" key="3">
    <source>
        <dbReference type="ARBA" id="ARBA00022806"/>
    </source>
</evidence>
<reference evidence="7 8" key="1">
    <citation type="journal article" date="2018" name="Nat. Ecol. Evol.">
        <title>Pezizomycetes genomes reveal the molecular basis of ectomycorrhizal truffle lifestyle.</title>
        <authorList>
            <person name="Murat C."/>
            <person name="Payen T."/>
            <person name="Noel B."/>
            <person name="Kuo A."/>
            <person name="Morin E."/>
            <person name="Chen J."/>
            <person name="Kohler A."/>
            <person name="Krizsan K."/>
            <person name="Balestrini R."/>
            <person name="Da Silva C."/>
            <person name="Montanini B."/>
            <person name="Hainaut M."/>
            <person name="Levati E."/>
            <person name="Barry K.W."/>
            <person name="Belfiori B."/>
            <person name="Cichocki N."/>
            <person name="Clum A."/>
            <person name="Dockter R.B."/>
            <person name="Fauchery L."/>
            <person name="Guy J."/>
            <person name="Iotti M."/>
            <person name="Le Tacon F."/>
            <person name="Lindquist E.A."/>
            <person name="Lipzen A."/>
            <person name="Malagnac F."/>
            <person name="Mello A."/>
            <person name="Molinier V."/>
            <person name="Miyauchi S."/>
            <person name="Poulain J."/>
            <person name="Riccioni C."/>
            <person name="Rubini A."/>
            <person name="Sitrit Y."/>
            <person name="Splivallo R."/>
            <person name="Traeger S."/>
            <person name="Wang M."/>
            <person name="Zifcakova L."/>
            <person name="Wipf D."/>
            <person name="Zambonelli A."/>
            <person name="Paolocci F."/>
            <person name="Nowrousian M."/>
            <person name="Ottonello S."/>
            <person name="Baldrian P."/>
            <person name="Spatafora J.W."/>
            <person name="Henrissat B."/>
            <person name="Nagy L.G."/>
            <person name="Aury J.M."/>
            <person name="Wincker P."/>
            <person name="Grigoriev I.V."/>
            <person name="Bonfante P."/>
            <person name="Martin F.M."/>
        </authorList>
    </citation>
    <scope>NUCLEOTIDE SEQUENCE [LARGE SCALE GENOMIC DNA]</scope>
    <source>
        <strain evidence="7 8">CCBAS932</strain>
    </source>
</reference>
<dbReference type="OrthoDB" id="3156807at2759"/>
<sequence length="2299" mass="263034">MAAAYKKRRSLPKDFVSLIFNKEQITLSDCIPVFAELERNPESLSRLFSDEENLLQLLSNFNHYASRISRFFIMFKKHSVNHPVSATHQKPWLGSTFSNELTERILLQLLSDSFSQFMLSNNFLDAFGAVLECCLPHSPRSFEKLAERLFKEKLVFKALISGKTTGGIMKQWVVVLTKVIHDYQALSAWTRTIIEQCDSCMGNHDIDEPKSRWQALDSLLPQLIRALRNKPQGTSNMPWQIRLDPGLIFELQRFGISPPASQRALEDAIFTLERDEAVRMLKAVSGSFPCRYCYKSSTGGEVAELELEQRETCLSLDIGHFSDLLGSGIGMWRVLASGEALEDMQQAYQKGLFGVVERVITQLASGRWEDPPIREPLGGVNSCLYLARYGQDKKSGILWQLDVEFDEAAQALLQLVRIWRIGEVGTIEQAEPHIRLIHKTFSEVRLDAQKQFSVDQASRIAYPNYYGKDSDTLTGTLELDDKSQKQLGESLLRFNRFYSVTQTTFSNVRAGNITAQYPLSLAQEELTIVKDTLNSTLIQGRSGTGKTTCLVYKLFGRYLTSKNLDARSSPRQVLLTRSHVLSNKLKDYTKRLIATHDLKPDPTEGGSDMLSYMLGDDEREVNHTIFTMLADDFPLICTFNYFLKLLENTLRASDRQDFSFHPSAGGPVRDVLSKKAPGRRGLYRKSQVVDFEVFSEQYWGQFSAKLTSGVSPTLAFMEIIGVIKGSACHSIDFQPLTREKYLQEGHRISPIEVDRDLIYNIYERYEKVKRDHGDIDDIDRARDVLKGMAKNRDVRNRIEKAFDEIYIDEIQDQKLLEIMMLLHLVKRPNAAHFAGDTAQSISKDSVFRFENVKDLLYARFSSGKKITPHVHKLYKNYRTHQGILNLATSVMRLLYNNFPDMVDRMKDEEGQFSGPKPVMFVGVGSNVLSRNMFGATNLAADSAQFGADQVIIVRDKAQQDSVRKEIGDFALVLTVLESKGMEFEDVLLLDFFSTSKCSSAWRAAQSRSEDFNSIKHLAFCSELKQLYVAITRAQYRLWFFESDSASAKDILTLWAPDVEVVQNNDNNKHDKLAQLHPGKNANPEIWSRRGYQFIENKNYESALLCFRRANDSNGDKLTRALIVERKAKSHLVRGDEDISEEHFREAARLFQECGQALREASCYEALGEFEHAGDIFATHREFLRAADLYIRAGLFEKGADTFALAGHHNDGAAILAGEQRFDSLVKYLDKHRRNLSAAYQRHYSRLCILLVRRGKISTELRELAASTLNDLEKEEFFREYEMNEQLLKLLVMQCRFTDACSHAVALGNLAEAWRIDGEFRGMAQLPREDRIQVYNYVQVKALHDSLSTHDSLSARANQPFVANYTEPPHRHWLSDTPSIEVFWRDLPQQLDGFWRHQMTYESLVFAEQWMKEVFDIIVALRAHEFIRSANSLTDLPVESIATAVSVTKELVLNSNIPISLFTLLGVIPCRKQADILIVLQQSLLNDDNSSLVGQKPRVVVTQAIAKLIINCVCRAVTELCEASKGFLYSSTPCLTFQYRGFHNRPGCEMLHRDPMKESEYLAKTKYLLRMASAIRSLLPLYRRGFNNLAPPSFKSEYLGNLRWAMELLLAQITYISAVEQAPEILKAVWEEIAEPNSVYAGVFGGLDDLLFHRLKKDMNTICDLSSMLEQLQIAQNLDSRANYERSLSSSVCRDLKAERCWRTLKTITQSQNRSGIGQESISALDKIIRDADSIDLHVYHSVIALYEKWATYLIYQSNPGDMMLPRAWVSLYRQMLTRTGTPNPASIDSRRQNLLSLVESFCRLVQKINNDEEPFQHKITGRIRAKGQGIHIFARRNVHFLSTCVLNTRSWETPFNSYLQSRLAQVGILVNQTISLPFAMAFWFRDRASFSNFYRAYIDSFNIYSGKDAPLIITDTKNASTLFSTSHPAVSRKSLIELSSPVVLGQTATEKPDYDDTMHLLKDYCNFEPAVITIQTIWRSRYPIIKARRAFFSTSEGVALRFIERICGESVDISVMSVAERVRVRSLLFTVGLQLHLLSEKVDRIYKESRDKAKGMMNEGEMSSIERAQTLFEGLLDLQERIAENINFFSEKNLHSLHQIDSGQLEKRIQEVYKPLPEVYKRLLRIEFSLDLLNPETRRPAAAIAIQRAFRAQRHLLKQRRDFRATEMGKTIAYVKRIVVALSIRDPLDRIGEIQRAWVLFNHVAQLIQKLKQIETNYKKAKRAVRSRINWASSEEKHSARILASQLHNIRETVRKEASFLSEDNWMQLNIPSVELEEKCTETWRVMRTVEHNLFRIMG</sequence>
<keyword evidence="3 5" id="KW-0347">Helicase</keyword>
<keyword evidence="2 5" id="KW-0378">Hydrolase</keyword>
<dbReference type="PANTHER" id="PTHR21529">
    <property type="entry name" value="MAMMARY TURMOR VIRUS RECEPTOR HOMOLOG 1, 2 MTVR1, 2"/>
    <property type="match status" value="1"/>
</dbReference>
<organism evidence="7 8">
    <name type="scientific">Morchella conica CCBAS932</name>
    <dbReference type="NCBI Taxonomy" id="1392247"/>
    <lineage>
        <taxon>Eukaryota</taxon>
        <taxon>Fungi</taxon>
        <taxon>Dikarya</taxon>
        <taxon>Ascomycota</taxon>
        <taxon>Pezizomycotina</taxon>
        <taxon>Pezizomycetes</taxon>
        <taxon>Pezizales</taxon>
        <taxon>Morchellaceae</taxon>
        <taxon>Morchella</taxon>
    </lineage>
</organism>
<dbReference type="InterPro" id="IPR039904">
    <property type="entry name" value="TRANK1"/>
</dbReference>
<dbReference type="Gene3D" id="1.25.40.10">
    <property type="entry name" value="Tetratricopeptide repeat domain"/>
    <property type="match status" value="1"/>
</dbReference>
<evidence type="ECO:0000313" key="8">
    <source>
        <dbReference type="Proteomes" id="UP000277580"/>
    </source>
</evidence>
<dbReference type="GO" id="GO:0004386">
    <property type="term" value="F:helicase activity"/>
    <property type="evidence" value="ECO:0007669"/>
    <property type="project" value="UniProtKB-UniRule"/>
</dbReference>
<dbReference type="GO" id="GO:0005524">
    <property type="term" value="F:ATP binding"/>
    <property type="evidence" value="ECO:0007669"/>
    <property type="project" value="UniProtKB-UniRule"/>
</dbReference>
<dbReference type="STRING" id="1392247.A0A3N4KFJ5"/>
<accession>A0A3N4KFJ5</accession>
<evidence type="ECO:0000256" key="2">
    <source>
        <dbReference type="ARBA" id="ARBA00022801"/>
    </source>
</evidence>
<gene>
    <name evidence="7" type="ORF">P167DRAFT_609671</name>
</gene>
<dbReference type="PROSITE" id="PS51198">
    <property type="entry name" value="UVRD_HELICASE_ATP_BIND"/>
    <property type="match status" value="1"/>
</dbReference>
<feature type="domain" description="UvrD-like helicase ATP-binding" evidence="6">
    <location>
        <begin position="519"/>
        <end position="880"/>
    </location>
</feature>
<dbReference type="InterPro" id="IPR014016">
    <property type="entry name" value="UvrD-like_ATP-bd"/>
</dbReference>
<dbReference type="GO" id="GO:0016787">
    <property type="term" value="F:hydrolase activity"/>
    <property type="evidence" value="ECO:0007669"/>
    <property type="project" value="UniProtKB-UniRule"/>
</dbReference>
<evidence type="ECO:0000259" key="6">
    <source>
        <dbReference type="PROSITE" id="PS51198"/>
    </source>
</evidence>
<dbReference type="InParanoid" id="A0A3N4KFJ5"/>
<dbReference type="SUPFAM" id="SSF48452">
    <property type="entry name" value="TPR-like"/>
    <property type="match status" value="1"/>
</dbReference>
<evidence type="ECO:0000256" key="5">
    <source>
        <dbReference type="PROSITE-ProRule" id="PRU00560"/>
    </source>
</evidence>
<protein>
    <recommendedName>
        <fullName evidence="6">UvrD-like helicase ATP-binding domain-containing protein</fullName>
    </recommendedName>
</protein>
<dbReference type="Proteomes" id="UP000277580">
    <property type="component" value="Unassembled WGS sequence"/>
</dbReference>
<evidence type="ECO:0000256" key="1">
    <source>
        <dbReference type="ARBA" id="ARBA00022741"/>
    </source>
</evidence>
<feature type="binding site" evidence="5">
    <location>
        <begin position="540"/>
        <end position="547"/>
    </location>
    <ligand>
        <name>ATP</name>
        <dbReference type="ChEBI" id="CHEBI:30616"/>
    </ligand>
</feature>
<dbReference type="SUPFAM" id="SSF52540">
    <property type="entry name" value="P-loop containing nucleoside triphosphate hydrolases"/>
    <property type="match status" value="1"/>
</dbReference>
<dbReference type="InterPro" id="IPR027417">
    <property type="entry name" value="P-loop_NTPase"/>
</dbReference>
<dbReference type="InterPro" id="IPR011990">
    <property type="entry name" value="TPR-like_helical_dom_sf"/>
</dbReference>
<keyword evidence="1 5" id="KW-0547">Nucleotide-binding</keyword>
<dbReference type="PANTHER" id="PTHR21529:SF4">
    <property type="entry name" value="TPR AND ANKYRIN REPEAT-CONTAINING PROTEIN 1"/>
    <property type="match status" value="1"/>
</dbReference>
<name>A0A3N4KFJ5_9PEZI</name>
<evidence type="ECO:0000313" key="7">
    <source>
        <dbReference type="EMBL" id="RPB07111.1"/>
    </source>
</evidence>
<keyword evidence="4 5" id="KW-0067">ATP-binding</keyword>
<keyword evidence="8" id="KW-1185">Reference proteome</keyword>
<proteinExistence type="predicted"/>